<organism evidence="1 2">
    <name type="scientific">Rhodococcus wratislaviensis NBRC 100605</name>
    <dbReference type="NCBI Taxonomy" id="1219028"/>
    <lineage>
        <taxon>Bacteria</taxon>
        <taxon>Bacillati</taxon>
        <taxon>Actinomycetota</taxon>
        <taxon>Actinomycetes</taxon>
        <taxon>Mycobacteriales</taxon>
        <taxon>Nocardiaceae</taxon>
        <taxon>Rhodococcus</taxon>
    </lineage>
</organism>
<gene>
    <name evidence="1" type="ORF">RW1_009_01420</name>
</gene>
<comment type="caution">
    <text evidence="1">The sequence shown here is derived from an EMBL/GenBank/DDBJ whole genome shotgun (WGS) entry which is preliminary data.</text>
</comment>
<name>X0PML9_RHOWR</name>
<evidence type="ECO:0000313" key="1">
    <source>
        <dbReference type="EMBL" id="GAF43718.1"/>
    </source>
</evidence>
<sequence length="119" mass="12199">MVGLLPVGLDLASVAVNMLSGKASKTPPELLGTTTNAATGITAQTENVDLPALTGSLTTMARSPGAEELTALVGEGLKAASFFTSGAHTNYNTLVVDNAGRNAITWLSDWLNLQIGRSV</sequence>
<reference evidence="1 2" key="1">
    <citation type="submission" date="2014-02" db="EMBL/GenBank/DDBJ databases">
        <title>Whole genome shotgun sequence of Rhodococcus wratislaviensis NBRC 100605.</title>
        <authorList>
            <person name="Hosoyama A."/>
            <person name="Tsuchikane K."/>
            <person name="Yoshida I."/>
            <person name="Ohji S."/>
            <person name="Ichikawa N."/>
            <person name="Yamazoe A."/>
            <person name="Fujita N."/>
        </authorList>
    </citation>
    <scope>NUCLEOTIDE SEQUENCE [LARGE SCALE GENOMIC DNA]</scope>
    <source>
        <strain evidence="1 2">NBRC 100605</strain>
    </source>
</reference>
<dbReference type="AlphaFoldDB" id="X0PML9"/>
<evidence type="ECO:0008006" key="3">
    <source>
        <dbReference type="Google" id="ProtNLM"/>
    </source>
</evidence>
<protein>
    <recommendedName>
        <fullName evidence="3">Cutinase</fullName>
    </recommendedName>
</protein>
<evidence type="ECO:0000313" key="2">
    <source>
        <dbReference type="Proteomes" id="UP000019491"/>
    </source>
</evidence>
<dbReference type="Proteomes" id="UP000019491">
    <property type="component" value="Unassembled WGS sequence"/>
</dbReference>
<dbReference type="EMBL" id="BAWF01000009">
    <property type="protein sequence ID" value="GAF43718.1"/>
    <property type="molecule type" value="Genomic_DNA"/>
</dbReference>
<keyword evidence="2" id="KW-1185">Reference proteome</keyword>
<accession>X0PML9</accession>
<proteinExistence type="predicted"/>